<dbReference type="EMBL" id="CVRY01000010">
    <property type="protein sequence ID" value="CRL65585.1"/>
    <property type="molecule type" value="Genomic_DNA"/>
</dbReference>
<reference evidence="7" key="1">
    <citation type="submission" date="2015-06" db="EMBL/GenBank/DDBJ databases">
        <authorList>
            <person name="Urmite Genomes"/>
        </authorList>
    </citation>
    <scope>NUCLEOTIDE SEQUENCE [LARGE SCALE GENOMIC DNA]</scope>
    <source>
        <strain evidence="7">CSUR P1867</strain>
    </source>
</reference>
<dbReference type="PRINTS" id="PR00039">
    <property type="entry name" value="HTHLYSR"/>
</dbReference>
<dbReference type="InterPro" id="IPR000847">
    <property type="entry name" value="LysR_HTH_N"/>
</dbReference>
<dbReference type="SUPFAM" id="SSF53850">
    <property type="entry name" value="Periplasmic binding protein-like II"/>
    <property type="match status" value="1"/>
</dbReference>
<dbReference type="PROSITE" id="PS50931">
    <property type="entry name" value="HTH_LYSR"/>
    <property type="match status" value="1"/>
</dbReference>
<evidence type="ECO:0000313" key="6">
    <source>
        <dbReference type="EMBL" id="CRL65585.1"/>
    </source>
</evidence>
<keyword evidence="2" id="KW-0805">Transcription regulation</keyword>
<name>A0A0G4QIR0_9GAMM</name>
<dbReference type="GO" id="GO:0003677">
    <property type="term" value="F:DNA binding"/>
    <property type="evidence" value="ECO:0007669"/>
    <property type="project" value="UniProtKB-KW"/>
</dbReference>
<dbReference type="InterPro" id="IPR005119">
    <property type="entry name" value="LysR_subst-bd"/>
</dbReference>
<dbReference type="GO" id="GO:0032993">
    <property type="term" value="C:protein-DNA complex"/>
    <property type="evidence" value="ECO:0007669"/>
    <property type="project" value="TreeGrafter"/>
</dbReference>
<accession>A0A0G4QIR0</accession>
<feature type="domain" description="HTH lysR-type" evidence="5">
    <location>
        <begin position="1"/>
        <end position="58"/>
    </location>
</feature>
<proteinExistence type="inferred from homology"/>
<sequence length="295" mass="33466">MDTRLLHAFVVLAETEHFGEASSKLFISQPALTKQIKTLESQLGITLFQRGRYGAKLTPEGQYLLSQSQSVLREARILEKQARQLSEPQKAELYAGFGLSSLNFITPLLAKFNHAYPDITVHIDDMPSSMMENKLRLGELDLAFSRLPVTEPLKGISLAQERLMLAIPTQNIMVLEIEDDPLHYFNILGLIQLVPEKGKKLHQQINDFLKYHQIKPRVLQQSQDIQTQLALVAAGLGMALVPKNAELICDKQKVTLLPLSGLYTQWEIGVIWNNNIHNKDRDIFIKIIHEEINKL</sequence>
<dbReference type="PANTHER" id="PTHR30346">
    <property type="entry name" value="TRANSCRIPTIONAL DUAL REGULATOR HCAR-RELATED"/>
    <property type="match status" value="1"/>
</dbReference>
<evidence type="ECO:0000256" key="1">
    <source>
        <dbReference type="ARBA" id="ARBA00009437"/>
    </source>
</evidence>
<dbReference type="RefSeq" id="WP_072065205.1">
    <property type="nucleotide sequence ID" value="NZ_CVRY01000010.1"/>
</dbReference>
<organism evidence="6 7">
    <name type="scientific">Proteus penneri</name>
    <dbReference type="NCBI Taxonomy" id="102862"/>
    <lineage>
        <taxon>Bacteria</taxon>
        <taxon>Pseudomonadati</taxon>
        <taxon>Pseudomonadota</taxon>
        <taxon>Gammaproteobacteria</taxon>
        <taxon>Enterobacterales</taxon>
        <taxon>Morganellaceae</taxon>
        <taxon>Proteus</taxon>
    </lineage>
</organism>
<evidence type="ECO:0000256" key="3">
    <source>
        <dbReference type="ARBA" id="ARBA00023125"/>
    </source>
</evidence>
<evidence type="ECO:0000256" key="2">
    <source>
        <dbReference type="ARBA" id="ARBA00023015"/>
    </source>
</evidence>
<dbReference type="Pfam" id="PF00126">
    <property type="entry name" value="HTH_1"/>
    <property type="match status" value="1"/>
</dbReference>
<keyword evidence="3" id="KW-0238">DNA-binding</keyword>
<dbReference type="GO" id="GO:0003700">
    <property type="term" value="F:DNA-binding transcription factor activity"/>
    <property type="evidence" value="ECO:0007669"/>
    <property type="project" value="InterPro"/>
</dbReference>
<dbReference type="Pfam" id="PF03466">
    <property type="entry name" value="LysR_substrate"/>
    <property type="match status" value="1"/>
</dbReference>
<keyword evidence="4" id="KW-0804">Transcription</keyword>
<dbReference type="SUPFAM" id="SSF46785">
    <property type="entry name" value="Winged helix' DNA-binding domain"/>
    <property type="match status" value="1"/>
</dbReference>
<dbReference type="FunFam" id="1.10.10.10:FF:000001">
    <property type="entry name" value="LysR family transcriptional regulator"/>
    <property type="match status" value="1"/>
</dbReference>
<dbReference type="Proteomes" id="UP000183920">
    <property type="component" value="Unassembled WGS sequence"/>
</dbReference>
<dbReference type="AlphaFoldDB" id="A0A0G4QIR0"/>
<dbReference type="CDD" id="cd08414">
    <property type="entry name" value="PBP2_LTTR_aromatics_like"/>
    <property type="match status" value="1"/>
</dbReference>
<evidence type="ECO:0000313" key="7">
    <source>
        <dbReference type="Proteomes" id="UP000183920"/>
    </source>
</evidence>
<comment type="similarity">
    <text evidence="1">Belongs to the LysR transcriptional regulatory family.</text>
</comment>
<gene>
    <name evidence="6" type="primary">benM_3</name>
    <name evidence="6" type="ORF">BN1804_03573</name>
</gene>
<dbReference type="InterPro" id="IPR036390">
    <property type="entry name" value="WH_DNA-bd_sf"/>
</dbReference>
<evidence type="ECO:0000259" key="5">
    <source>
        <dbReference type="PROSITE" id="PS50931"/>
    </source>
</evidence>
<protein>
    <submittedName>
        <fullName evidence="6">HTH-type transcriptional regulator BenM</fullName>
    </submittedName>
</protein>
<dbReference type="Gene3D" id="1.10.10.10">
    <property type="entry name" value="Winged helix-like DNA-binding domain superfamily/Winged helix DNA-binding domain"/>
    <property type="match status" value="1"/>
</dbReference>
<dbReference type="PANTHER" id="PTHR30346:SF0">
    <property type="entry name" value="HCA OPERON TRANSCRIPTIONAL ACTIVATOR HCAR"/>
    <property type="match status" value="1"/>
</dbReference>
<dbReference type="InterPro" id="IPR036388">
    <property type="entry name" value="WH-like_DNA-bd_sf"/>
</dbReference>
<dbReference type="Gene3D" id="3.40.190.10">
    <property type="entry name" value="Periplasmic binding protein-like II"/>
    <property type="match status" value="2"/>
</dbReference>
<evidence type="ECO:0000256" key="4">
    <source>
        <dbReference type="ARBA" id="ARBA00023163"/>
    </source>
</evidence>